<proteinExistence type="predicted"/>
<dbReference type="WBParaSite" id="PS1159_v2.g7074.t1">
    <property type="protein sequence ID" value="PS1159_v2.g7074.t1"/>
    <property type="gene ID" value="PS1159_v2.g7074"/>
</dbReference>
<name>A0AC35GND2_9BILA</name>
<evidence type="ECO:0000313" key="1">
    <source>
        <dbReference type="Proteomes" id="UP000887580"/>
    </source>
</evidence>
<sequence>MLVKKKTETPVSIMSKLLKEHLIAIEKEIGEFPSEIAFSLLDDFFDTEALEGKNRIEKELMKVCELRNLEYSFVDPNFVPLFKQ</sequence>
<reference evidence="2" key="1">
    <citation type="submission" date="2022-11" db="UniProtKB">
        <authorList>
            <consortium name="WormBaseParasite"/>
        </authorList>
    </citation>
    <scope>IDENTIFICATION</scope>
</reference>
<evidence type="ECO:0000313" key="2">
    <source>
        <dbReference type="WBParaSite" id="PS1159_v2.g7074.t1"/>
    </source>
</evidence>
<protein>
    <submittedName>
        <fullName evidence="2">Uncharacterized protein</fullName>
    </submittedName>
</protein>
<accession>A0AC35GND2</accession>
<organism evidence="1 2">
    <name type="scientific">Panagrolaimus sp. PS1159</name>
    <dbReference type="NCBI Taxonomy" id="55785"/>
    <lineage>
        <taxon>Eukaryota</taxon>
        <taxon>Metazoa</taxon>
        <taxon>Ecdysozoa</taxon>
        <taxon>Nematoda</taxon>
        <taxon>Chromadorea</taxon>
        <taxon>Rhabditida</taxon>
        <taxon>Tylenchina</taxon>
        <taxon>Panagrolaimomorpha</taxon>
        <taxon>Panagrolaimoidea</taxon>
        <taxon>Panagrolaimidae</taxon>
        <taxon>Panagrolaimus</taxon>
    </lineage>
</organism>
<dbReference type="Proteomes" id="UP000887580">
    <property type="component" value="Unplaced"/>
</dbReference>